<dbReference type="PANTHER" id="PTHR32176:SF122">
    <property type="entry name" value="PATATIN"/>
    <property type="match status" value="1"/>
</dbReference>
<comment type="caution">
    <text evidence="2">The sequence shown here is derived from an EMBL/GenBank/DDBJ whole genome shotgun (WGS) entry which is preliminary data.</text>
</comment>
<sequence length="93" mass="10467">MQDDTLSGIESSVVIATQANLENLVRVGERLLKKPVSRINLDTGKFEPTNQGTNEEAIQKFAKLLSQEKQLRLARSTDRRLLLNSKRLMLNSS</sequence>
<evidence type="ECO:0000313" key="2">
    <source>
        <dbReference type="EMBL" id="KAJ9186702.1"/>
    </source>
</evidence>
<evidence type="ECO:0000256" key="1">
    <source>
        <dbReference type="ARBA" id="ARBA00022963"/>
    </source>
</evidence>
<name>A0ABQ9N4W6_HEVBR</name>
<reference evidence="2" key="1">
    <citation type="journal article" date="2023" name="Plant Biotechnol. J.">
        <title>Chromosome-level wild Hevea brasiliensis genome provides new tools for genomic-assisted breeding and valuable loci to elevate rubber yield.</title>
        <authorList>
            <person name="Cheng H."/>
            <person name="Song X."/>
            <person name="Hu Y."/>
            <person name="Wu T."/>
            <person name="Yang Q."/>
            <person name="An Z."/>
            <person name="Feng S."/>
            <person name="Deng Z."/>
            <person name="Wu W."/>
            <person name="Zeng X."/>
            <person name="Tu M."/>
            <person name="Wang X."/>
            <person name="Huang H."/>
        </authorList>
    </citation>
    <scope>NUCLEOTIDE SEQUENCE</scope>
    <source>
        <strain evidence="2">MT/VB/25A 57/8</strain>
    </source>
</reference>
<dbReference type="EMBL" id="JARPOI010000002">
    <property type="protein sequence ID" value="KAJ9186702.1"/>
    <property type="molecule type" value="Genomic_DNA"/>
</dbReference>
<dbReference type="PANTHER" id="PTHR32176">
    <property type="entry name" value="XYLOSE ISOMERASE"/>
    <property type="match status" value="1"/>
</dbReference>
<dbReference type="Proteomes" id="UP001174677">
    <property type="component" value="Chromosome 2"/>
</dbReference>
<keyword evidence="3" id="KW-1185">Reference proteome</keyword>
<protein>
    <submittedName>
        <fullName evidence="2">Uncharacterized protein</fullName>
    </submittedName>
</protein>
<gene>
    <name evidence="2" type="ORF">P3X46_002247</name>
</gene>
<proteinExistence type="predicted"/>
<dbReference type="Gene3D" id="3.40.1090.10">
    <property type="entry name" value="Cytosolic phospholipase A2 catalytic domain"/>
    <property type="match status" value="1"/>
</dbReference>
<evidence type="ECO:0000313" key="3">
    <source>
        <dbReference type="Proteomes" id="UP001174677"/>
    </source>
</evidence>
<organism evidence="2 3">
    <name type="scientific">Hevea brasiliensis</name>
    <name type="common">Para rubber tree</name>
    <name type="synonym">Siphonia brasiliensis</name>
    <dbReference type="NCBI Taxonomy" id="3981"/>
    <lineage>
        <taxon>Eukaryota</taxon>
        <taxon>Viridiplantae</taxon>
        <taxon>Streptophyta</taxon>
        <taxon>Embryophyta</taxon>
        <taxon>Tracheophyta</taxon>
        <taxon>Spermatophyta</taxon>
        <taxon>Magnoliopsida</taxon>
        <taxon>eudicotyledons</taxon>
        <taxon>Gunneridae</taxon>
        <taxon>Pentapetalae</taxon>
        <taxon>rosids</taxon>
        <taxon>fabids</taxon>
        <taxon>Malpighiales</taxon>
        <taxon>Euphorbiaceae</taxon>
        <taxon>Crotonoideae</taxon>
        <taxon>Micrandreae</taxon>
        <taxon>Hevea</taxon>
    </lineage>
</organism>
<keyword evidence="1" id="KW-0442">Lipid degradation</keyword>
<keyword evidence="1" id="KW-0443">Lipid metabolism</keyword>
<accession>A0ABQ9N4W6</accession>